<feature type="region of interest" description="Disordered" evidence="1">
    <location>
        <begin position="1"/>
        <end position="26"/>
    </location>
</feature>
<proteinExistence type="predicted"/>
<dbReference type="OMA" id="WDYLADQ"/>
<accession>A0A0A2L631</accession>
<keyword evidence="3" id="KW-1185">Reference proteome</keyword>
<dbReference type="EMBL" id="JQGA01000589">
    <property type="protein sequence ID" value="KGO74638.1"/>
    <property type="molecule type" value="Genomic_DNA"/>
</dbReference>
<evidence type="ECO:0000313" key="3">
    <source>
        <dbReference type="Proteomes" id="UP000030104"/>
    </source>
</evidence>
<feature type="region of interest" description="Disordered" evidence="1">
    <location>
        <begin position="264"/>
        <end position="324"/>
    </location>
</feature>
<evidence type="ECO:0008006" key="4">
    <source>
        <dbReference type="Google" id="ProtNLM"/>
    </source>
</evidence>
<reference evidence="2 3" key="1">
    <citation type="journal article" date="2015" name="Mol. Plant Microbe Interact.">
        <title>Genome, transcriptome, and functional analyses of Penicillium expansum provide new insights into secondary metabolism and pathogenicity.</title>
        <authorList>
            <person name="Ballester A.R."/>
            <person name="Marcet-Houben M."/>
            <person name="Levin E."/>
            <person name="Sela N."/>
            <person name="Selma-Lazaro C."/>
            <person name="Carmona L."/>
            <person name="Wisniewski M."/>
            <person name="Droby S."/>
            <person name="Gonzalez-Candelas L."/>
            <person name="Gabaldon T."/>
        </authorList>
    </citation>
    <scope>NUCLEOTIDE SEQUENCE [LARGE SCALE GENOMIC DNA]</scope>
    <source>
        <strain evidence="2 3">PHI-1</strain>
    </source>
</reference>
<protein>
    <recommendedName>
        <fullName evidence="4">F-box domain-containing protein</fullName>
    </recommendedName>
</protein>
<feature type="compositionally biased region" description="Acidic residues" evidence="1">
    <location>
        <begin position="1"/>
        <end position="13"/>
    </location>
</feature>
<dbReference type="OrthoDB" id="2305901at2759"/>
<dbReference type="HOGENOM" id="CLU_074405_0_0_1"/>
<dbReference type="AlphaFoldDB" id="A0A0A2L631"/>
<sequence>MAEEPEPTDELNDIEMHDTPALPEPVSDLSDAANALQLSLPTPPLPNMSDKSGICTTHRALAIPEIVCEILLWINRHPKFWSRAPWLLSCALVNKTWSHEALRILWSDMEVAGAPLDEVMIRISTDRRQSYANLVKTATVTAYDEETQSLTQPTIENVVFPQLHTLRLALTFHDSLNCKCIHIPTLSMPNLETLDVYRSRGPFYLYPDHWDYLAFRIPKLFPRLLNVRIEIPTILYIAGFEALSESLPNLEFFEFGEILSLSEVEDSMDDTDGEDLDDEGLEDEGLDDEGLDDEDLDDEDLDDEGLDDEGLDDEDLDDEDADET</sequence>
<name>A0A0A2L631_PENIT</name>
<organism evidence="2 3">
    <name type="scientific">Penicillium italicum</name>
    <name type="common">Blue mold</name>
    <dbReference type="NCBI Taxonomy" id="40296"/>
    <lineage>
        <taxon>Eukaryota</taxon>
        <taxon>Fungi</taxon>
        <taxon>Dikarya</taxon>
        <taxon>Ascomycota</taxon>
        <taxon>Pezizomycotina</taxon>
        <taxon>Eurotiomycetes</taxon>
        <taxon>Eurotiomycetidae</taxon>
        <taxon>Eurotiales</taxon>
        <taxon>Aspergillaceae</taxon>
        <taxon>Penicillium</taxon>
    </lineage>
</organism>
<dbReference type="PhylomeDB" id="A0A0A2L631"/>
<evidence type="ECO:0000313" key="2">
    <source>
        <dbReference type="EMBL" id="KGO74638.1"/>
    </source>
</evidence>
<dbReference type="STRING" id="40296.A0A0A2L631"/>
<gene>
    <name evidence="2" type="ORF">PITC_084140</name>
</gene>
<dbReference type="Proteomes" id="UP000030104">
    <property type="component" value="Unassembled WGS sequence"/>
</dbReference>
<comment type="caution">
    <text evidence="2">The sequence shown here is derived from an EMBL/GenBank/DDBJ whole genome shotgun (WGS) entry which is preliminary data.</text>
</comment>
<evidence type="ECO:0000256" key="1">
    <source>
        <dbReference type="SAM" id="MobiDB-lite"/>
    </source>
</evidence>